<feature type="compositionally biased region" description="Basic and acidic residues" evidence="2">
    <location>
        <begin position="1192"/>
        <end position="1226"/>
    </location>
</feature>
<feature type="compositionally biased region" description="Basic and acidic residues" evidence="2">
    <location>
        <begin position="1301"/>
        <end position="1317"/>
    </location>
</feature>
<dbReference type="PROSITE" id="PS51232">
    <property type="entry name" value="GBD_FH3"/>
    <property type="match status" value="1"/>
</dbReference>
<evidence type="ECO:0000256" key="2">
    <source>
        <dbReference type="SAM" id="MobiDB-lite"/>
    </source>
</evidence>
<evidence type="ECO:0000259" key="3">
    <source>
        <dbReference type="PROSITE" id="PS51232"/>
    </source>
</evidence>
<dbReference type="Proteomes" id="UP001150062">
    <property type="component" value="Unassembled WGS sequence"/>
</dbReference>
<dbReference type="PANTHER" id="PTHR45725">
    <property type="entry name" value="FORMIN HOMOLOGY 2 FAMILY MEMBER"/>
    <property type="match status" value="1"/>
</dbReference>
<dbReference type="SMART" id="SM01140">
    <property type="entry name" value="Drf_GBD"/>
    <property type="match status" value="1"/>
</dbReference>
<feature type="coiled-coil region" evidence="1">
    <location>
        <begin position="1046"/>
        <end position="1155"/>
    </location>
</feature>
<dbReference type="InterPro" id="IPR010473">
    <property type="entry name" value="GTPase-bd"/>
</dbReference>
<accession>A0ABQ8YKY9</accession>
<dbReference type="InterPro" id="IPR016024">
    <property type="entry name" value="ARM-type_fold"/>
</dbReference>
<keyword evidence="1" id="KW-0175">Coiled coil</keyword>
<organism evidence="5 6">
    <name type="scientific">Anaeramoeba flamelloides</name>
    <dbReference type="NCBI Taxonomy" id="1746091"/>
    <lineage>
        <taxon>Eukaryota</taxon>
        <taxon>Metamonada</taxon>
        <taxon>Anaeramoebidae</taxon>
        <taxon>Anaeramoeba</taxon>
    </lineage>
</organism>
<dbReference type="InterPro" id="IPR011989">
    <property type="entry name" value="ARM-like"/>
</dbReference>
<evidence type="ECO:0000313" key="6">
    <source>
        <dbReference type="Proteomes" id="UP001150062"/>
    </source>
</evidence>
<feature type="region of interest" description="Disordered" evidence="2">
    <location>
        <begin position="662"/>
        <end position="685"/>
    </location>
</feature>
<comment type="caution">
    <text evidence="5">The sequence shown here is derived from an EMBL/GenBank/DDBJ whole genome shotgun (WGS) entry which is preliminary data.</text>
</comment>
<feature type="region of interest" description="Disordered" evidence="2">
    <location>
        <begin position="479"/>
        <end position="498"/>
    </location>
</feature>
<dbReference type="Gene3D" id="1.25.10.10">
    <property type="entry name" value="Leucine-rich Repeat Variant"/>
    <property type="match status" value="1"/>
</dbReference>
<dbReference type="PANTHER" id="PTHR45725:SF1">
    <property type="entry name" value="DISHEVELLED ASSOCIATED ACTIVATOR OF MORPHOGENESIS, ISOFORM D"/>
    <property type="match status" value="1"/>
</dbReference>
<feature type="domain" description="GBD/FH3" evidence="3">
    <location>
        <begin position="36"/>
        <end position="407"/>
    </location>
</feature>
<feature type="domain" description="FH2" evidence="4">
    <location>
        <begin position="1316"/>
        <end position="1724"/>
    </location>
</feature>
<feature type="compositionally biased region" description="Low complexity" evidence="2">
    <location>
        <begin position="480"/>
        <end position="497"/>
    </location>
</feature>
<protein>
    <submittedName>
        <fullName evidence="5">Disheveled-associated activator of morphogenesis 2</fullName>
    </submittedName>
</protein>
<dbReference type="InterPro" id="IPR014768">
    <property type="entry name" value="GBD/FH3_dom"/>
</dbReference>
<dbReference type="Pfam" id="PF06371">
    <property type="entry name" value="Drf_GBD"/>
    <property type="match status" value="1"/>
</dbReference>
<evidence type="ECO:0000256" key="1">
    <source>
        <dbReference type="SAM" id="Coils"/>
    </source>
</evidence>
<dbReference type="Gene3D" id="1.20.58.2220">
    <property type="entry name" value="Formin, FH2 domain"/>
    <property type="match status" value="1"/>
</dbReference>
<dbReference type="Pfam" id="PF02181">
    <property type="entry name" value="FH2"/>
    <property type="match status" value="1"/>
</dbReference>
<dbReference type="InterPro" id="IPR042201">
    <property type="entry name" value="FH2_Formin_sf"/>
</dbReference>
<reference evidence="5" key="1">
    <citation type="submission" date="2022-08" db="EMBL/GenBank/DDBJ databases">
        <title>Novel sulfate-reducing endosymbionts in the free-living metamonad Anaeramoeba.</title>
        <authorList>
            <person name="Jerlstrom-Hultqvist J."/>
            <person name="Cepicka I."/>
            <person name="Gallot-Lavallee L."/>
            <person name="Salas-Leiva D."/>
            <person name="Curtis B.A."/>
            <person name="Zahonova K."/>
            <person name="Pipaliya S."/>
            <person name="Dacks J."/>
            <person name="Roger A.J."/>
        </authorList>
    </citation>
    <scope>NUCLEOTIDE SEQUENCE</scope>
    <source>
        <strain evidence="5">Schooner1</strain>
    </source>
</reference>
<evidence type="ECO:0000259" key="4">
    <source>
        <dbReference type="PROSITE" id="PS51444"/>
    </source>
</evidence>
<sequence>MSKRFKKLLSKKKKKSEDLTNTTITNQNAKKIKQDLPMPPENELNNMFENLLMELGLPELTKKQMRQMNNDKKWFVLCQQKSKTELKSLEAQSGKSVENTPKSYIDQLKTNSNLQLIIELRTAISSNPLSWMIEFLNLGGLSILVNSLSQTAHKQSNQKTKSDESLTNECLRAFKAIMNNNVGLEAFLSDKKSTLVIAMCLDLKDWAILRRAIELLIVISVVPPNGHRQCLESLSYYREKRNLKSRFAILTNLLKKSIGDKNSKEFQESCLMFINSLIDTPLEPYACLELRKEFALLGIRRILKKFDNEKTEGLNIQIQKFEEGWSRDEKNTGEIIEDIPERDETNTEQIFEFLCQNMMSSEFKDDFLKIINKFCDISFDTSLTVWSQIDSLTSRILEMDIEKDGANVQELLFGCVKNQDNEKIQNLESLILQQKDVIKEYESNINLLLKASSFKLINLKSIIKQQNEKKEQLITEHNENNCNSNNENYTNNNNNNNEDNEEKLIMKELNEQLNYLLKKSHELEKICILNETGIECDDLNDSELVKLNQQIIFLNSEIEILLQNISNLQGDALTYQQTIITLNTAYLNLQKEIDQLEDEMNEMNETKKVPTSFRGKEIIEFSEEKQILGNEIKELKVQLNKKKKQIEENTILLNKEIEKINNQKKKKEEEEGNEKKKNDQEENNMKNLDEKIIELENNSNLLNEFLLSMKTKNQLEIDNLNQNLKDLIELNNNNEEIDNGNELNPLKWKNKIKDLKNKKQFLELKKRYIKEKEKYLSEIQNLIKQLCESKLKNENYKKEIELLKESYNQRIESIKNNKRKNFYNEKDLDYKIENLEKGKEYYIKKINNLMENLNNVKIMDKQKIENLKIIIDNKKNNLLLNKIKLKKQKLIIGKQQLNSTAYQQTITKLKQYFENKIENYLNNIDEIRYIYEQDLLKQQQDGNILPEINKTEEEIGNELTEKDQEIKNYEFENKQQEATMEEMNKEISKLIKENNYLENNNIKLKNDSEELKKNEKKIEKSLKVKIKKLHSTLKYLQENNILDNILLEDRSKLNQLENQIRKLKIEISKQNKIGKLLISNSKNISQSLIEKINNEILYYQMQMKEINNDMVLERRRISKKMQLIMETKLANNNKINEYEEELVTLSEELKNYIELQTEHGKTIKQLENDFKLQLHNLVESKSTLRIDEKNVQIEKGKEKEQENENENEKGKGKNVDGKEDGNDFKNSKSNINGDDDDYYYDENNYGFGKKRIKFENLIKKIDEENKEFNGQLMENYEEEDGEKELMLIVLNNTTLNNKNADNQEKDNGNDNDKKPDVNENVPKMQMKNLNWKPISQQKIQNTIWSKISMENVELDTKKLEKYFNLSDTLNEILNNKKEIKVLSKERSMQYETVLNKINIPLSELKTGIMNFDEKAISIRQLKDLIDLSPTNSEFSKITEYKEIKKNDNNFLNSNSINIGKGEEFLIEMSDIPNFLNKLNSWHCQRTFKDKINKINTMNENVLLACNELRSSKSLKTILRVILAIGNYLNGGTFRGGAYGFKLSSLTKLYNVKGNNINSPNLLHYLGYFLKQKHPDAMQLLHQLPHLSAATRTNNSFIKKEILKINFGLKAIQKELSHFEHNLNHQKNGNNNGNSQINQLFYKIMNPFLNDAIIDFKNCVNSFSNCQKKFSETISYFGQDFKLKPSDFFAPIFDFCKKLNRILKESGLQRTTTTFPRTKQSGVGLLEGIFKTLRTKIDIKVVNDEN</sequence>
<dbReference type="InterPro" id="IPR010472">
    <property type="entry name" value="FH3_dom"/>
</dbReference>
<dbReference type="SMART" id="SM01139">
    <property type="entry name" value="Drf_FH3"/>
    <property type="match status" value="1"/>
</dbReference>
<feature type="coiled-coil region" evidence="1">
    <location>
        <begin position="959"/>
        <end position="1021"/>
    </location>
</feature>
<dbReference type="InterPro" id="IPR051425">
    <property type="entry name" value="Formin_Homology"/>
</dbReference>
<evidence type="ECO:0000313" key="5">
    <source>
        <dbReference type="EMBL" id="KAJ6245267.1"/>
    </source>
</evidence>
<dbReference type="SUPFAM" id="SSF101447">
    <property type="entry name" value="Formin homology 2 domain (FH2 domain)"/>
    <property type="match status" value="1"/>
</dbReference>
<name>A0ABQ8YKY9_9EUKA</name>
<dbReference type="SUPFAM" id="SSF48371">
    <property type="entry name" value="ARM repeat"/>
    <property type="match status" value="1"/>
</dbReference>
<feature type="region of interest" description="Disordered" evidence="2">
    <location>
        <begin position="1192"/>
        <end position="1239"/>
    </location>
</feature>
<dbReference type="EMBL" id="JAOAOG010000146">
    <property type="protein sequence ID" value="KAJ6245267.1"/>
    <property type="molecule type" value="Genomic_DNA"/>
</dbReference>
<dbReference type="SMART" id="SM00498">
    <property type="entry name" value="FH2"/>
    <property type="match status" value="1"/>
</dbReference>
<proteinExistence type="predicted"/>
<dbReference type="InterPro" id="IPR015425">
    <property type="entry name" value="FH2_Formin"/>
</dbReference>
<dbReference type="PROSITE" id="PS51444">
    <property type="entry name" value="FH2"/>
    <property type="match status" value="1"/>
</dbReference>
<gene>
    <name evidence="5" type="ORF">M0813_20468</name>
</gene>
<feature type="region of interest" description="Disordered" evidence="2">
    <location>
        <begin position="1296"/>
        <end position="1320"/>
    </location>
</feature>
<keyword evidence="6" id="KW-1185">Reference proteome</keyword>